<comment type="caution">
    <text evidence="17">The sequence shown here is derived from an EMBL/GenBank/DDBJ whole genome shotgun (WGS) entry which is preliminary data.</text>
</comment>
<comment type="similarity">
    <text evidence="13">Belongs to the methylthiotransferase family. MiaB subfamily.</text>
</comment>
<dbReference type="PROSITE" id="PS51449">
    <property type="entry name" value="MTTASE_N"/>
    <property type="match status" value="1"/>
</dbReference>
<dbReference type="GO" id="GO:0046872">
    <property type="term" value="F:metal ion binding"/>
    <property type="evidence" value="ECO:0007669"/>
    <property type="project" value="UniProtKB-KW"/>
</dbReference>
<evidence type="ECO:0000256" key="7">
    <source>
        <dbReference type="ARBA" id="ARBA00023014"/>
    </source>
</evidence>
<dbReference type="InterPro" id="IPR058240">
    <property type="entry name" value="rSAM_sf"/>
</dbReference>
<comment type="function">
    <text evidence="1 13">Catalyzes the methylthiolation of N6-(dimethylallyl)adenosine (i(6)A), leading to the formation of 2-methylthio-N6-(dimethylallyl)adenosine (ms(2)i(6)A) at position 37 in tRNAs that read codons beginning with uridine.</text>
</comment>
<dbReference type="Proteomes" id="UP000021369">
    <property type="component" value="Unassembled WGS sequence"/>
</dbReference>
<feature type="binding site" evidence="13">
    <location>
        <position position="195"/>
    </location>
    <ligand>
        <name>[4Fe-4S] cluster</name>
        <dbReference type="ChEBI" id="CHEBI:49883"/>
        <label>2</label>
        <note>4Fe-4S-S-AdoMet</note>
    </ligand>
</feature>
<keyword evidence="3 13" id="KW-0808">Transferase</keyword>
<dbReference type="SFLD" id="SFLDG01082">
    <property type="entry name" value="B12-binding_domain_containing"/>
    <property type="match status" value="1"/>
</dbReference>
<dbReference type="InterPro" id="IPR020612">
    <property type="entry name" value="Methylthiotransferase_CS"/>
</dbReference>
<evidence type="ECO:0000256" key="2">
    <source>
        <dbReference type="ARBA" id="ARBA00022485"/>
    </source>
</evidence>
<dbReference type="OrthoDB" id="9805215at2"/>
<proteinExistence type="inferred from homology"/>
<dbReference type="GO" id="GO:0005829">
    <property type="term" value="C:cytosol"/>
    <property type="evidence" value="ECO:0007669"/>
    <property type="project" value="TreeGrafter"/>
</dbReference>
<evidence type="ECO:0000256" key="1">
    <source>
        <dbReference type="ARBA" id="ARBA00003234"/>
    </source>
</evidence>
<evidence type="ECO:0000259" key="14">
    <source>
        <dbReference type="PROSITE" id="PS50926"/>
    </source>
</evidence>
<dbReference type="FunFam" id="3.40.50.12160:FF:000003">
    <property type="entry name" value="CDK5 regulatory subunit-associated protein 1"/>
    <property type="match status" value="1"/>
</dbReference>
<dbReference type="InterPro" id="IPR006463">
    <property type="entry name" value="MiaB_methiolase"/>
</dbReference>
<keyword evidence="5 13" id="KW-0479">Metal-binding</keyword>
<evidence type="ECO:0000259" key="15">
    <source>
        <dbReference type="PROSITE" id="PS51449"/>
    </source>
</evidence>
<dbReference type="Gene3D" id="3.80.30.20">
    <property type="entry name" value="tm_1862 like domain"/>
    <property type="match status" value="1"/>
</dbReference>
<name>A0A011VRG9_RUMAL</name>
<comment type="cofactor">
    <cofactor evidence="13">
        <name>[4Fe-4S] cluster</name>
        <dbReference type="ChEBI" id="CHEBI:49883"/>
    </cofactor>
    <text evidence="13">Binds 2 [4Fe-4S] clusters. One cluster is coordinated with 3 cysteines and an exchangeable S-adenosyl-L-methionine.</text>
</comment>
<dbReference type="GO" id="GO:0051539">
    <property type="term" value="F:4 iron, 4 sulfur cluster binding"/>
    <property type="evidence" value="ECO:0007669"/>
    <property type="project" value="UniProtKB-UniRule"/>
</dbReference>
<evidence type="ECO:0000259" key="16">
    <source>
        <dbReference type="PROSITE" id="PS51918"/>
    </source>
</evidence>
<dbReference type="InterPro" id="IPR006638">
    <property type="entry name" value="Elp3/MiaA/NifB-like_rSAM"/>
</dbReference>
<accession>A0A011VRG9</accession>
<dbReference type="PANTHER" id="PTHR43020">
    <property type="entry name" value="CDK5 REGULATORY SUBUNIT-ASSOCIATED PROTEIN 1"/>
    <property type="match status" value="1"/>
</dbReference>
<dbReference type="PATRIC" id="fig|1341156.4.peg.2859"/>
<dbReference type="NCBIfam" id="TIGR00089">
    <property type="entry name" value="MiaB/RimO family radical SAM methylthiotransferase"/>
    <property type="match status" value="1"/>
</dbReference>
<comment type="catalytic activity">
    <reaction evidence="9 13">
        <text>N(6)-dimethylallyladenosine(37) in tRNA + (sulfur carrier)-SH + AH2 + 2 S-adenosyl-L-methionine = 2-methylsulfanyl-N(6)-dimethylallyladenosine(37) in tRNA + (sulfur carrier)-H + 5'-deoxyadenosine + L-methionine + A + S-adenosyl-L-homocysteine + 2 H(+)</text>
        <dbReference type="Rhea" id="RHEA:37067"/>
        <dbReference type="Rhea" id="RHEA-COMP:10375"/>
        <dbReference type="Rhea" id="RHEA-COMP:10376"/>
        <dbReference type="Rhea" id="RHEA-COMP:14737"/>
        <dbReference type="Rhea" id="RHEA-COMP:14739"/>
        <dbReference type="ChEBI" id="CHEBI:13193"/>
        <dbReference type="ChEBI" id="CHEBI:15378"/>
        <dbReference type="ChEBI" id="CHEBI:17319"/>
        <dbReference type="ChEBI" id="CHEBI:17499"/>
        <dbReference type="ChEBI" id="CHEBI:29917"/>
        <dbReference type="ChEBI" id="CHEBI:57844"/>
        <dbReference type="ChEBI" id="CHEBI:57856"/>
        <dbReference type="ChEBI" id="CHEBI:59789"/>
        <dbReference type="ChEBI" id="CHEBI:64428"/>
        <dbReference type="ChEBI" id="CHEBI:74415"/>
        <dbReference type="ChEBI" id="CHEBI:74417"/>
        <dbReference type="EC" id="2.8.4.3"/>
    </reaction>
</comment>
<feature type="domain" description="TRAM" evidence="14">
    <location>
        <begin position="401"/>
        <end position="464"/>
    </location>
</feature>
<dbReference type="InterPro" id="IPR023404">
    <property type="entry name" value="rSAM_horseshoe"/>
</dbReference>
<dbReference type="InterPro" id="IPR007197">
    <property type="entry name" value="rSAM"/>
</dbReference>
<keyword evidence="4 13" id="KW-0949">S-adenosyl-L-methionine</keyword>
<comment type="subunit">
    <text evidence="13">Monomer.</text>
</comment>
<evidence type="ECO:0000256" key="9">
    <source>
        <dbReference type="ARBA" id="ARBA00051425"/>
    </source>
</evidence>
<dbReference type="GO" id="GO:0035597">
    <property type="term" value="F:tRNA-2-methylthio-N(6)-dimethylallyladenosine(37) synthase activity"/>
    <property type="evidence" value="ECO:0007669"/>
    <property type="project" value="UniProtKB-EC"/>
</dbReference>
<feature type="domain" description="Radical SAM core" evidence="16">
    <location>
        <begin position="174"/>
        <end position="398"/>
    </location>
</feature>
<keyword evidence="18" id="KW-1185">Reference proteome</keyword>
<dbReference type="SFLD" id="SFLDS00029">
    <property type="entry name" value="Radical_SAM"/>
    <property type="match status" value="1"/>
</dbReference>
<keyword evidence="13" id="KW-0963">Cytoplasm</keyword>
<comment type="subcellular location">
    <subcellularLocation>
        <location evidence="13">Cytoplasm</location>
    </subcellularLocation>
</comment>
<evidence type="ECO:0000256" key="3">
    <source>
        <dbReference type="ARBA" id="ARBA00022679"/>
    </source>
</evidence>
<dbReference type="PROSITE" id="PS51918">
    <property type="entry name" value="RADICAL_SAM"/>
    <property type="match status" value="1"/>
</dbReference>
<dbReference type="PROSITE" id="PS01278">
    <property type="entry name" value="MTTASE_RADICAL"/>
    <property type="match status" value="1"/>
</dbReference>
<feature type="binding site" evidence="13">
    <location>
        <position position="188"/>
    </location>
    <ligand>
        <name>[4Fe-4S] cluster</name>
        <dbReference type="ChEBI" id="CHEBI:49883"/>
        <label>2</label>
        <note>4Fe-4S-S-AdoMet</note>
    </ligand>
</feature>
<keyword evidence="13" id="KW-0819">tRNA processing</keyword>
<dbReference type="AlphaFoldDB" id="A0A011VRG9"/>
<dbReference type="EMBL" id="JEOB01000004">
    <property type="protein sequence ID" value="EXM37871.1"/>
    <property type="molecule type" value="Genomic_DNA"/>
</dbReference>
<evidence type="ECO:0000256" key="12">
    <source>
        <dbReference type="ARBA" id="ARBA00081141"/>
    </source>
</evidence>
<reference evidence="17 18" key="1">
    <citation type="submission" date="2013-06" db="EMBL/GenBank/DDBJ databases">
        <title>Rumen cellulosomics: divergent fiber-degrading strategies revealed by comparative genome-wide analysis of six Ruminococcal strains.</title>
        <authorList>
            <person name="Dassa B."/>
            <person name="Borovok I."/>
            <person name="Lamed R."/>
            <person name="Flint H."/>
            <person name="Yeoman C.J."/>
            <person name="White B."/>
            <person name="Bayer E.A."/>
        </authorList>
    </citation>
    <scope>NUCLEOTIDE SEQUENCE [LARGE SCALE GENOMIC DNA]</scope>
    <source>
        <strain evidence="17 18">SY3</strain>
    </source>
</reference>
<dbReference type="HAMAP" id="MF_01864">
    <property type="entry name" value="tRNA_metthiotr_MiaB"/>
    <property type="match status" value="1"/>
</dbReference>
<feature type="binding site" evidence="13">
    <location>
        <position position="78"/>
    </location>
    <ligand>
        <name>[4Fe-4S] cluster</name>
        <dbReference type="ChEBI" id="CHEBI:49883"/>
        <label>1</label>
    </ligand>
</feature>
<feature type="domain" description="MTTase N-terminal" evidence="15">
    <location>
        <begin position="33"/>
        <end position="151"/>
    </location>
</feature>
<evidence type="ECO:0000256" key="8">
    <source>
        <dbReference type="ARBA" id="ARBA00033765"/>
    </source>
</evidence>
<dbReference type="InterPro" id="IPR002792">
    <property type="entry name" value="TRAM_dom"/>
</dbReference>
<gene>
    <name evidence="13" type="primary">miaB</name>
    <name evidence="17" type="ORF">RASY3_16300</name>
</gene>
<evidence type="ECO:0000256" key="6">
    <source>
        <dbReference type="ARBA" id="ARBA00023004"/>
    </source>
</evidence>
<dbReference type="FunFam" id="3.80.30.20:FF:000001">
    <property type="entry name" value="tRNA-2-methylthio-N(6)-dimethylallyladenosine synthase 2"/>
    <property type="match status" value="1"/>
</dbReference>
<evidence type="ECO:0000256" key="13">
    <source>
        <dbReference type="HAMAP-Rule" id="MF_01864"/>
    </source>
</evidence>
<evidence type="ECO:0000313" key="17">
    <source>
        <dbReference type="EMBL" id="EXM37871.1"/>
    </source>
</evidence>
<dbReference type="SFLD" id="SFLDG01061">
    <property type="entry name" value="methylthiotransferase"/>
    <property type="match status" value="1"/>
</dbReference>
<dbReference type="NCBIfam" id="TIGR01574">
    <property type="entry name" value="miaB-methiolase"/>
    <property type="match status" value="1"/>
</dbReference>
<dbReference type="Pfam" id="PF04055">
    <property type="entry name" value="Radical_SAM"/>
    <property type="match status" value="1"/>
</dbReference>
<protein>
    <recommendedName>
        <fullName evidence="10 13">tRNA-2-methylthio-N(6)-dimethylallyladenosine synthase</fullName>
        <ecNumber evidence="8 13">2.8.4.3</ecNumber>
    </recommendedName>
    <alternativeName>
        <fullName evidence="12 13">(Dimethylallyl)adenosine tRNA methylthiotransferase MiaB</fullName>
    </alternativeName>
    <alternativeName>
        <fullName evidence="11 13">tRNA-i(6)A37 methylthiotransferase</fullName>
    </alternativeName>
</protein>
<dbReference type="SUPFAM" id="SSF102114">
    <property type="entry name" value="Radical SAM enzymes"/>
    <property type="match status" value="1"/>
</dbReference>
<evidence type="ECO:0000256" key="4">
    <source>
        <dbReference type="ARBA" id="ARBA00022691"/>
    </source>
</evidence>
<dbReference type="EC" id="2.8.4.3" evidence="8 13"/>
<keyword evidence="6 13" id="KW-0408">Iron</keyword>
<dbReference type="PROSITE" id="PS50926">
    <property type="entry name" value="TRAM"/>
    <property type="match status" value="1"/>
</dbReference>
<evidence type="ECO:0000256" key="5">
    <source>
        <dbReference type="ARBA" id="ARBA00022723"/>
    </source>
</evidence>
<evidence type="ECO:0000313" key="18">
    <source>
        <dbReference type="Proteomes" id="UP000021369"/>
    </source>
</evidence>
<feature type="binding site" evidence="13">
    <location>
        <position position="42"/>
    </location>
    <ligand>
        <name>[4Fe-4S] cluster</name>
        <dbReference type="ChEBI" id="CHEBI:49883"/>
        <label>1</label>
    </ligand>
</feature>
<feature type="binding site" evidence="13">
    <location>
        <position position="112"/>
    </location>
    <ligand>
        <name>[4Fe-4S] cluster</name>
        <dbReference type="ChEBI" id="CHEBI:49883"/>
        <label>1</label>
    </ligand>
</feature>
<dbReference type="InterPro" id="IPR005839">
    <property type="entry name" value="Methylthiotransferase"/>
</dbReference>
<dbReference type="InterPro" id="IPR038135">
    <property type="entry name" value="Methylthiotransferase_N_sf"/>
</dbReference>
<keyword evidence="2 13" id="KW-0004">4Fe-4S</keyword>
<dbReference type="Gene3D" id="3.40.50.12160">
    <property type="entry name" value="Methylthiotransferase, N-terminal domain"/>
    <property type="match status" value="1"/>
</dbReference>
<evidence type="ECO:0000256" key="11">
    <source>
        <dbReference type="ARBA" id="ARBA00080698"/>
    </source>
</evidence>
<keyword evidence="7 13" id="KW-0411">Iron-sulfur</keyword>
<dbReference type="InterPro" id="IPR013848">
    <property type="entry name" value="Methylthiotransferase_N"/>
</dbReference>
<sequence length="465" mass="53681">MSEKYVPAVGNEEALQNLIGWAEKYRSDNGHAPMAFLHSYGCQQNVSDGEKIKGMLSKIGYDFTEDTDYAQLILLNTCAVRENAEDRVFGNIGNFKKLKENSKDLIIGICGCMAQQKHVADKIKESYRQVDLVFGTFAYNELYSMLWEVISKHRRLFNQSEVCTEIDEGMTQLRDDKFRAFVPIMYGCNNFCTYCIVPYVRGRERSRKPEAVLAEVKSLIEQGYKEITLLGQNVNSYAYGFPQLLRDIDKMEGKFRIRFMSSHPKDATRELIDTIIDSEHICKHLHLPVQAGSDRVLKAMNRRYTVEKYMEMINYARGRMPHFSFTTDLIVGFPGESYEEFCQTKELIKRVKYDNIYSFVYSRRSGTPAAEMEDNISDKQKGLWLRELLLEQREITSEWFGRFVGNTVEVLVDGEGRTGEGWLTGKNDENIIVEFPADKKYIGEFVKVRIIKAMNWALEGEIITE</sequence>
<dbReference type="CDD" id="cd01335">
    <property type="entry name" value="Radical_SAM"/>
    <property type="match status" value="1"/>
</dbReference>
<dbReference type="SMART" id="SM00729">
    <property type="entry name" value="Elp3"/>
    <property type="match status" value="1"/>
</dbReference>
<evidence type="ECO:0000256" key="10">
    <source>
        <dbReference type="ARBA" id="ARBA00068570"/>
    </source>
</evidence>
<dbReference type="Pfam" id="PF01938">
    <property type="entry name" value="TRAM"/>
    <property type="match status" value="1"/>
</dbReference>
<dbReference type="Pfam" id="PF00919">
    <property type="entry name" value="UPF0004"/>
    <property type="match status" value="1"/>
</dbReference>
<dbReference type="SFLD" id="SFLDF00273">
    <property type="entry name" value="(dimethylallyl)adenosine_tRNA"/>
    <property type="match status" value="1"/>
</dbReference>
<feature type="binding site" evidence="13">
    <location>
        <position position="192"/>
    </location>
    <ligand>
        <name>[4Fe-4S] cluster</name>
        <dbReference type="ChEBI" id="CHEBI:49883"/>
        <label>2</label>
        <note>4Fe-4S-S-AdoMet</note>
    </ligand>
</feature>
<organism evidence="17 18">
    <name type="scientific">Ruminococcus albus SY3</name>
    <dbReference type="NCBI Taxonomy" id="1341156"/>
    <lineage>
        <taxon>Bacteria</taxon>
        <taxon>Bacillati</taxon>
        <taxon>Bacillota</taxon>
        <taxon>Clostridia</taxon>
        <taxon>Eubacteriales</taxon>
        <taxon>Oscillospiraceae</taxon>
        <taxon>Ruminococcus</taxon>
    </lineage>
</organism>
<dbReference type="PANTHER" id="PTHR43020:SF2">
    <property type="entry name" value="MITOCHONDRIAL TRNA METHYLTHIOTRANSFERASE CDK5RAP1"/>
    <property type="match status" value="1"/>
</dbReference>